<protein>
    <submittedName>
        <fullName evidence="2">Uncharacterized protein</fullName>
    </submittedName>
</protein>
<evidence type="ECO:0000313" key="2">
    <source>
        <dbReference type="EMBL" id="MBD8869254.1"/>
    </source>
</evidence>
<comment type="caution">
    <text evidence="2">The sequence shown here is derived from an EMBL/GenBank/DDBJ whole genome shotgun (WGS) entry which is preliminary data.</text>
</comment>
<proteinExistence type="predicted"/>
<evidence type="ECO:0000256" key="1">
    <source>
        <dbReference type="SAM" id="MobiDB-lite"/>
    </source>
</evidence>
<accession>A0A927K369</accession>
<dbReference type="AlphaFoldDB" id="A0A927K369"/>
<sequence>MFEWTSPHGLRFRRDRTGTLDITDPTHGPTGSSDLNGVSFDGPTVGAVDDRHAPVAGSPPEH</sequence>
<dbReference type="EMBL" id="JACYXZ010000001">
    <property type="protein sequence ID" value="MBD8869254.1"/>
    <property type="molecule type" value="Genomic_DNA"/>
</dbReference>
<name>A0A927K369_9ACTN</name>
<gene>
    <name evidence="2" type="ORF">IE331_06410</name>
</gene>
<reference evidence="2" key="1">
    <citation type="submission" date="2020-09" db="EMBL/GenBank/DDBJ databases">
        <title>Nocardioides sp. strain MJB4 16S ribosomal RNA gene Genome sequencing and assembly.</title>
        <authorList>
            <person name="Kim I."/>
        </authorList>
    </citation>
    <scope>NUCLEOTIDE SEQUENCE</scope>
    <source>
        <strain evidence="2">MJB4</strain>
    </source>
</reference>
<evidence type="ECO:0000313" key="3">
    <source>
        <dbReference type="Proteomes" id="UP000616839"/>
    </source>
</evidence>
<feature type="region of interest" description="Disordered" evidence="1">
    <location>
        <begin position="1"/>
        <end position="62"/>
    </location>
</feature>
<keyword evidence="3" id="KW-1185">Reference proteome</keyword>
<organism evidence="2 3">
    <name type="scientific">Nocardioides donggukensis</name>
    <dbReference type="NCBI Taxonomy" id="2774019"/>
    <lineage>
        <taxon>Bacteria</taxon>
        <taxon>Bacillati</taxon>
        <taxon>Actinomycetota</taxon>
        <taxon>Actinomycetes</taxon>
        <taxon>Propionibacteriales</taxon>
        <taxon>Nocardioidaceae</taxon>
        <taxon>Nocardioides</taxon>
    </lineage>
</organism>
<dbReference type="Proteomes" id="UP000616839">
    <property type="component" value="Unassembled WGS sequence"/>
</dbReference>